<proteinExistence type="predicted"/>
<feature type="compositionally biased region" description="Pro residues" evidence="2">
    <location>
        <begin position="20"/>
        <end position="36"/>
    </location>
</feature>
<feature type="compositionally biased region" description="Polar residues" evidence="2">
    <location>
        <begin position="977"/>
        <end position="996"/>
    </location>
</feature>
<evidence type="ECO:0000256" key="2">
    <source>
        <dbReference type="SAM" id="MobiDB-lite"/>
    </source>
</evidence>
<dbReference type="Proteomes" id="UP001055712">
    <property type="component" value="Unassembled WGS sequence"/>
</dbReference>
<name>A0A9D4TTG3_CHLVU</name>
<feature type="compositionally biased region" description="Basic and acidic residues" evidence="2">
    <location>
        <begin position="801"/>
        <end position="811"/>
    </location>
</feature>
<organism evidence="3 4">
    <name type="scientific">Chlorella vulgaris</name>
    <name type="common">Green alga</name>
    <dbReference type="NCBI Taxonomy" id="3077"/>
    <lineage>
        <taxon>Eukaryota</taxon>
        <taxon>Viridiplantae</taxon>
        <taxon>Chlorophyta</taxon>
        <taxon>core chlorophytes</taxon>
        <taxon>Trebouxiophyceae</taxon>
        <taxon>Chlorellales</taxon>
        <taxon>Chlorellaceae</taxon>
        <taxon>Chlorella clade</taxon>
        <taxon>Chlorella</taxon>
    </lineage>
</organism>
<evidence type="ECO:0000313" key="3">
    <source>
        <dbReference type="EMBL" id="KAI3433345.1"/>
    </source>
</evidence>
<feature type="compositionally biased region" description="Low complexity" evidence="2">
    <location>
        <begin position="37"/>
        <end position="70"/>
    </location>
</feature>
<reference evidence="3" key="1">
    <citation type="journal article" date="2019" name="Plant J.">
        <title>Chlorella vulgaris genome assembly and annotation reveals the molecular basis for metabolic acclimation to high light conditions.</title>
        <authorList>
            <person name="Cecchin M."/>
            <person name="Marcolungo L."/>
            <person name="Rossato M."/>
            <person name="Girolomoni L."/>
            <person name="Cosentino E."/>
            <person name="Cuine S."/>
            <person name="Li-Beisson Y."/>
            <person name="Delledonne M."/>
            <person name="Ballottari M."/>
        </authorList>
    </citation>
    <scope>NUCLEOTIDE SEQUENCE</scope>
    <source>
        <strain evidence="3">211/11P</strain>
    </source>
</reference>
<feature type="region of interest" description="Disordered" evidence="2">
    <location>
        <begin position="964"/>
        <end position="1016"/>
    </location>
</feature>
<keyword evidence="4" id="KW-1185">Reference proteome</keyword>
<reference evidence="3" key="2">
    <citation type="submission" date="2020-11" db="EMBL/GenBank/DDBJ databases">
        <authorList>
            <person name="Cecchin M."/>
            <person name="Marcolungo L."/>
            <person name="Rossato M."/>
            <person name="Girolomoni L."/>
            <person name="Cosentino E."/>
            <person name="Cuine S."/>
            <person name="Li-Beisson Y."/>
            <person name="Delledonne M."/>
            <person name="Ballottari M."/>
        </authorList>
    </citation>
    <scope>NUCLEOTIDE SEQUENCE</scope>
    <source>
        <strain evidence="3">211/11P</strain>
        <tissue evidence="3">Whole cell</tissue>
    </source>
</reference>
<evidence type="ECO:0000256" key="1">
    <source>
        <dbReference type="SAM" id="Coils"/>
    </source>
</evidence>
<evidence type="ECO:0008006" key="5">
    <source>
        <dbReference type="Google" id="ProtNLM"/>
    </source>
</evidence>
<feature type="region of interest" description="Disordered" evidence="2">
    <location>
        <begin position="1"/>
        <end position="118"/>
    </location>
</feature>
<feature type="coiled-coil region" evidence="1">
    <location>
        <begin position="474"/>
        <end position="501"/>
    </location>
</feature>
<protein>
    <recommendedName>
        <fullName evidence="5">Protein kinase domain-containing protein</fullName>
    </recommendedName>
</protein>
<feature type="region of interest" description="Disordered" evidence="2">
    <location>
        <begin position="769"/>
        <end position="818"/>
    </location>
</feature>
<gene>
    <name evidence="3" type="ORF">D9Q98_003163</name>
</gene>
<comment type="caution">
    <text evidence="3">The sequence shown here is derived from an EMBL/GenBank/DDBJ whole genome shotgun (WGS) entry which is preliminary data.</text>
</comment>
<sequence>MPATAQDLGTLPHLMTGPALLPPSPFLSPASPPAQPPANATGAGTPSPPAAVAQQAAAAATALQASTHSAVKPAQQSDAKPVGLPRPAHHQQQQTSHKVPAAWHPTDDPSGNGLHAGCDASQHLQQQLQAAAALAAHQHQQKSATVLVAQQQQAAALAAQQAAMAQQFAVPAPGSTGLPAAAGAVQMQQPPTGPGSLAAAGQLGSLVGVAAPTLMASMALPHPADLASLQQFPAGSALPGLCPPATMLAASAEAAGVQQLTQQLAAAAPGMPAGGTTQGLASFGVLPATAAPVQHSDAAASKAMSAAGSSVGRASTTASRESAGSMQLAQAAAATRQVAAQKQGEQAAAAAAYQLAASQVAAATDTVTASWAAAAAQRAAAAFSSAGDEAAAAQEASMQLQQAAAATAAAEASPAVTQLAQAAAATQKVATRKQAEQAAAAAAYQVAATQVAAATDAVSAGRAVAAAQQAAQAFSTAAAEAAQAEEASAQLQKQAAAAASAAIAGQQLEGQGGVAAPTYAHLPTSTPVAVNPTPSPAAAQLAGAAAAAQQVHAQKAAEQQAAAAQYNAATSQVAAATSLQEQAHAAVAVQQAVAAYTAAASEAAVAESAAQQLHRAAMAAAVHAPLHALTSAPLAAASAAGLPLPSRPATVPAAPALQPGQPPFGASSPAFGFLPAAAASLLGGSGSSAGSGASAQRQPVSFAAASPAAVGPAALPLVPTAYLHPLAGTLLHPGKLAPAAAAGAAALAAQPAAPVLPGPFALLPTTAPATPAGSSAGHPDAVSVHVHWPPDLSSKSGGSARGRDAQSESEARPPPAFPRVSAWSQEAAGIGRTCKVVCSSGGSFCKQQGSGAWTTKVRSLGVGLAALAPRLWPRLLEALERAVGPAGGRPTTSAESASNAAPKDLAPQLRYRLPSDPSLWVDLLDDEDVALMFDEFDEHRNGGSAHAKLHLFVQWQSPPAVQLADSADQDHLHSGPHVTSNSQTRHVSSEQTSGTLLSADGRPRSKPSGSWGRATGGSVRGGAVDLCALVDKMEIIDPADIHLLRFLGAGGYGDVYLAR</sequence>
<keyword evidence="1" id="KW-0175">Coiled coil</keyword>
<evidence type="ECO:0000313" key="4">
    <source>
        <dbReference type="Proteomes" id="UP001055712"/>
    </source>
</evidence>
<accession>A0A9D4TTG3</accession>
<dbReference type="EMBL" id="SIDB01000004">
    <property type="protein sequence ID" value="KAI3433345.1"/>
    <property type="molecule type" value="Genomic_DNA"/>
</dbReference>
<dbReference type="AlphaFoldDB" id="A0A9D4TTG3"/>